<dbReference type="AlphaFoldDB" id="A0AAD5JHD5"/>
<evidence type="ECO:0000313" key="3">
    <source>
        <dbReference type="Proteomes" id="UP001064489"/>
    </source>
</evidence>
<evidence type="ECO:0000256" key="1">
    <source>
        <dbReference type="SAM" id="MobiDB-lite"/>
    </source>
</evidence>
<accession>A0AAD5JHD5</accession>
<name>A0AAD5JHD5_ACENE</name>
<dbReference type="Proteomes" id="UP001064489">
    <property type="component" value="Chromosome 13"/>
</dbReference>
<gene>
    <name evidence="2" type="ORF">LWI28_027622</name>
</gene>
<comment type="caution">
    <text evidence="2">The sequence shown here is derived from an EMBL/GenBank/DDBJ whole genome shotgun (WGS) entry which is preliminary data.</text>
</comment>
<evidence type="ECO:0000313" key="2">
    <source>
        <dbReference type="EMBL" id="KAI9199105.1"/>
    </source>
</evidence>
<proteinExistence type="predicted"/>
<dbReference type="EMBL" id="JAJSOW010000002">
    <property type="protein sequence ID" value="KAI9199105.1"/>
    <property type="molecule type" value="Genomic_DNA"/>
</dbReference>
<feature type="region of interest" description="Disordered" evidence="1">
    <location>
        <begin position="1"/>
        <end position="31"/>
    </location>
</feature>
<sequence>MSPEPIGINSLVDDKQNSPKKDTQHMPSEPVGISTLMEKPQLEQNQAPLFAAPESIPSEPIGISMLMEKPNIEDDRTPLFAEPESMSPESIVINFLADKQNFPEKDTHDMPSEPVGISMEIPQLEHNQTPLWQDFVVF</sequence>
<reference evidence="2 3" key="1">
    <citation type="journal article" date="2022" name="Plant J.">
        <title>Strategies of tolerance reflected in two North American maple genomes.</title>
        <authorList>
            <person name="McEvoy S.L."/>
            <person name="Sezen U.U."/>
            <person name="Trouern-Trend A."/>
            <person name="McMahon S.M."/>
            <person name="Schaberg P.G."/>
            <person name="Yang J."/>
            <person name="Wegrzyn J.L."/>
            <person name="Swenson N.G."/>
        </authorList>
    </citation>
    <scope>NUCLEOTIDE SEQUENCE [LARGE SCALE GENOMIC DNA]</scope>
    <source>
        <strain evidence="2">91603</strain>
    </source>
</reference>
<keyword evidence="3" id="KW-1185">Reference proteome</keyword>
<feature type="compositionally biased region" description="Basic and acidic residues" evidence="1">
    <location>
        <begin position="12"/>
        <end position="24"/>
    </location>
</feature>
<protein>
    <submittedName>
        <fullName evidence="2">Uncharacterized protein</fullName>
    </submittedName>
</protein>
<organism evidence="2 3">
    <name type="scientific">Acer negundo</name>
    <name type="common">Box elder</name>
    <dbReference type="NCBI Taxonomy" id="4023"/>
    <lineage>
        <taxon>Eukaryota</taxon>
        <taxon>Viridiplantae</taxon>
        <taxon>Streptophyta</taxon>
        <taxon>Embryophyta</taxon>
        <taxon>Tracheophyta</taxon>
        <taxon>Spermatophyta</taxon>
        <taxon>Magnoliopsida</taxon>
        <taxon>eudicotyledons</taxon>
        <taxon>Gunneridae</taxon>
        <taxon>Pentapetalae</taxon>
        <taxon>rosids</taxon>
        <taxon>malvids</taxon>
        <taxon>Sapindales</taxon>
        <taxon>Sapindaceae</taxon>
        <taxon>Hippocastanoideae</taxon>
        <taxon>Acereae</taxon>
        <taxon>Acer</taxon>
    </lineage>
</organism>